<name>A0ABQ1N3U1_9SPHI</name>
<reference evidence="3" key="1">
    <citation type="journal article" date="2019" name="Int. J. Syst. Evol. Microbiol.">
        <title>The Global Catalogue of Microorganisms (GCM) 10K type strain sequencing project: providing services to taxonomists for standard genome sequencing and annotation.</title>
        <authorList>
            <consortium name="The Broad Institute Genomics Platform"/>
            <consortium name="The Broad Institute Genome Sequencing Center for Infectious Disease"/>
            <person name="Wu L."/>
            <person name="Ma J."/>
        </authorList>
    </citation>
    <scope>NUCLEOTIDE SEQUENCE [LARGE SCALE GENOMIC DNA]</scope>
    <source>
        <strain evidence="3">CGMCC 1.15342</strain>
    </source>
</reference>
<dbReference type="RefSeq" id="WP_146746641.1">
    <property type="nucleotide sequence ID" value="NZ_BMIK01000047.1"/>
</dbReference>
<dbReference type="Gene3D" id="3.10.450.50">
    <property type="match status" value="1"/>
</dbReference>
<accession>A0ABQ1N3U1</accession>
<organism evidence="2 3">
    <name type="scientific">Parapedobacter defluvii</name>
    <dbReference type="NCBI Taxonomy" id="2045106"/>
    <lineage>
        <taxon>Bacteria</taxon>
        <taxon>Pseudomonadati</taxon>
        <taxon>Bacteroidota</taxon>
        <taxon>Sphingobacteriia</taxon>
        <taxon>Sphingobacteriales</taxon>
        <taxon>Sphingobacteriaceae</taxon>
        <taxon>Parapedobacter</taxon>
    </lineage>
</organism>
<evidence type="ECO:0000313" key="2">
    <source>
        <dbReference type="EMBL" id="GGC50496.1"/>
    </source>
</evidence>
<dbReference type="Pfam" id="PF12680">
    <property type="entry name" value="SnoaL_2"/>
    <property type="match status" value="1"/>
</dbReference>
<dbReference type="Proteomes" id="UP000597338">
    <property type="component" value="Unassembled WGS sequence"/>
</dbReference>
<dbReference type="SUPFAM" id="SSF54427">
    <property type="entry name" value="NTF2-like"/>
    <property type="match status" value="1"/>
</dbReference>
<gene>
    <name evidence="2" type="ORF">GCM10011386_48350</name>
</gene>
<protein>
    <recommendedName>
        <fullName evidence="1">SnoaL-like domain-containing protein</fullName>
    </recommendedName>
</protein>
<evidence type="ECO:0000259" key="1">
    <source>
        <dbReference type="Pfam" id="PF12680"/>
    </source>
</evidence>
<dbReference type="InterPro" id="IPR032710">
    <property type="entry name" value="NTF2-like_dom_sf"/>
</dbReference>
<feature type="domain" description="SnoaL-like" evidence="1">
    <location>
        <begin position="21"/>
        <end position="110"/>
    </location>
</feature>
<proteinExistence type="predicted"/>
<keyword evidence="3" id="KW-1185">Reference proteome</keyword>
<dbReference type="InterPro" id="IPR037401">
    <property type="entry name" value="SnoaL-like"/>
</dbReference>
<sequence length="135" mass="15299">MMTQIIIPSDCGNAPKKNFLKDFYTAWAKDDLDFCKKHLDDHIIWEIVGQNTLSGIENFEKQLQHYPIRNASKMVIETIITHGTDASVDGQIWTNEGAVFAFCDVYKFKGFKGFSLKSIKSFWVELPTGSGCRGN</sequence>
<comment type="caution">
    <text evidence="2">The sequence shown here is derived from an EMBL/GenBank/DDBJ whole genome shotgun (WGS) entry which is preliminary data.</text>
</comment>
<dbReference type="EMBL" id="BMIK01000047">
    <property type="protein sequence ID" value="GGC50496.1"/>
    <property type="molecule type" value="Genomic_DNA"/>
</dbReference>
<evidence type="ECO:0000313" key="3">
    <source>
        <dbReference type="Proteomes" id="UP000597338"/>
    </source>
</evidence>